<accession>I4Z2K3</accession>
<name>I4Z2K3_9HYPH</name>
<dbReference type="EC" id="2.1.1.37" evidence="1"/>
<evidence type="ECO:0000256" key="9">
    <source>
        <dbReference type="SAM" id="MobiDB-lite"/>
    </source>
</evidence>
<dbReference type="Gene3D" id="3.90.120.10">
    <property type="entry name" value="DNA Methylase, subunit A, domain 2"/>
    <property type="match status" value="1"/>
</dbReference>
<dbReference type="EMBL" id="JH660637">
    <property type="protein sequence ID" value="EIM30445.1"/>
    <property type="molecule type" value="Genomic_DNA"/>
</dbReference>
<keyword evidence="2 7" id="KW-0489">Methyltransferase</keyword>
<dbReference type="eggNOG" id="COG0270">
    <property type="taxonomic scope" value="Bacteria"/>
</dbReference>
<dbReference type="GO" id="GO:0032259">
    <property type="term" value="P:methylation"/>
    <property type="evidence" value="ECO:0007669"/>
    <property type="project" value="UniProtKB-KW"/>
</dbReference>
<dbReference type="GO" id="GO:0009307">
    <property type="term" value="P:DNA restriction-modification system"/>
    <property type="evidence" value="ECO:0007669"/>
    <property type="project" value="UniProtKB-KW"/>
</dbReference>
<dbReference type="Proteomes" id="UP000003947">
    <property type="component" value="Unassembled WGS sequence"/>
</dbReference>
<dbReference type="PATRIC" id="fig|864069.3.peg.769"/>
<dbReference type="PROSITE" id="PS00095">
    <property type="entry name" value="C5_MTASE_2"/>
    <property type="match status" value="1"/>
</dbReference>
<comment type="similarity">
    <text evidence="7 8">Belongs to the class I-like SAM-binding methyltransferase superfamily. C5-methyltransferase family.</text>
</comment>
<dbReference type="InterPro" id="IPR050390">
    <property type="entry name" value="C5-Methyltransferase"/>
</dbReference>
<evidence type="ECO:0000313" key="10">
    <source>
        <dbReference type="EMBL" id="EIM30445.1"/>
    </source>
</evidence>
<dbReference type="InterPro" id="IPR001525">
    <property type="entry name" value="C5_MeTfrase"/>
</dbReference>
<dbReference type="PANTHER" id="PTHR10629:SF52">
    <property type="entry name" value="DNA (CYTOSINE-5)-METHYLTRANSFERASE 1"/>
    <property type="match status" value="1"/>
</dbReference>
<dbReference type="InterPro" id="IPR031303">
    <property type="entry name" value="C5_meth_CS"/>
</dbReference>
<evidence type="ECO:0000256" key="6">
    <source>
        <dbReference type="ARBA" id="ARBA00047422"/>
    </source>
</evidence>
<feature type="active site" evidence="7">
    <location>
        <position position="108"/>
    </location>
</feature>
<dbReference type="GO" id="GO:0003677">
    <property type="term" value="F:DNA binding"/>
    <property type="evidence" value="ECO:0007669"/>
    <property type="project" value="TreeGrafter"/>
</dbReference>
<dbReference type="PRINTS" id="PR00105">
    <property type="entry name" value="C5METTRFRASE"/>
</dbReference>
<dbReference type="PROSITE" id="PS51679">
    <property type="entry name" value="SAM_MT_C5"/>
    <property type="match status" value="1"/>
</dbReference>
<evidence type="ECO:0000256" key="7">
    <source>
        <dbReference type="PROSITE-ProRule" id="PRU01016"/>
    </source>
</evidence>
<feature type="region of interest" description="Disordered" evidence="9">
    <location>
        <begin position="1"/>
        <end position="28"/>
    </location>
</feature>
<keyword evidence="5" id="KW-0680">Restriction system</keyword>
<keyword evidence="3 7" id="KW-0808">Transferase</keyword>
<gene>
    <name evidence="10" type="ORF">MicloDRAFT_00006940</name>
</gene>
<reference evidence="10 11" key="1">
    <citation type="submission" date="2012-02" db="EMBL/GenBank/DDBJ databases">
        <title>Improved High-Quality Draft sequence of Microvirga sp. WSM3557.</title>
        <authorList>
            <consortium name="US DOE Joint Genome Institute"/>
            <person name="Lucas S."/>
            <person name="Han J."/>
            <person name="Lapidus A."/>
            <person name="Cheng J.-F."/>
            <person name="Goodwin L."/>
            <person name="Pitluck S."/>
            <person name="Peters L."/>
            <person name="Zhang X."/>
            <person name="Detter J.C."/>
            <person name="Han C."/>
            <person name="Tapia R."/>
            <person name="Land M."/>
            <person name="Hauser L."/>
            <person name="Kyrpides N."/>
            <person name="Ivanova N."/>
            <person name="Pagani I."/>
            <person name="Brau L."/>
            <person name="Yates R."/>
            <person name="O'Hara G."/>
            <person name="Rui T."/>
            <person name="Howieson J."/>
            <person name="Reeve W."/>
            <person name="Woyke T."/>
        </authorList>
    </citation>
    <scope>NUCLEOTIDE SEQUENCE [LARGE SCALE GENOMIC DNA]</scope>
    <source>
        <strain evidence="10 11">WSM3557</strain>
    </source>
</reference>
<dbReference type="SUPFAM" id="SSF53335">
    <property type="entry name" value="S-adenosyl-L-methionine-dependent methyltransferases"/>
    <property type="match status" value="1"/>
</dbReference>
<dbReference type="InterPro" id="IPR029063">
    <property type="entry name" value="SAM-dependent_MTases_sf"/>
</dbReference>
<dbReference type="Gene3D" id="3.40.50.150">
    <property type="entry name" value="Vaccinia Virus protein VP39"/>
    <property type="match status" value="1"/>
</dbReference>
<dbReference type="GO" id="GO:0044027">
    <property type="term" value="P:negative regulation of gene expression via chromosomal CpG island methylation"/>
    <property type="evidence" value="ECO:0007669"/>
    <property type="project" value="TreeGrafter"/>
</dbReference>
<protein>
    <recommendedName>
        <fullName evidence="1">DNA (cytosine-5-)-methyltransferase</fullName>
        <ecNumber evidence="1">2.1.1.37</ecNumber>
    </recommendedName>
</protein>
<dbReference type="PANTHER" id="PTHR10629">
    <property type="entry name" value="CYTOSINE-SPECIFIC METHYLTRANSFERASE"/>
    <property type="match status" value="1"/>
</dbReference>
<proteinExistence type="inferred from homology"/>
<dbReference type="AlphaFoldDB" id="I4Z2K3"/>
<dbReference type="GO" id="GO:0003886">
    <property type="term" value="F:DNA (cytosine-5-)-methyltransferase activity"/>
    <property type="evidence" value="ECO:0007669"/>
    <property type="project" value="UniProtKB-EC"/>
</dbReference>
<keyword evidence="4 7" id="KW-0949">S-adenosyl-L-methionine</keyword>
<evidence type="ECO:0000313" key="11">
    <source>
        <dbReference type="Proteomes" id="UP000003947"/>
    </source>
</evidence>
<dbReference type="OrthoDB" id="9813719at2"/>
<evidence type="ECO:0000256" key="4">
    <source>
        <dbReference type="ARBA" id="ARBA00022691"/>
    </source>
</evidence>
<organism evidence="10 11">
    <name type="scientific">Microvirga lotononidis</name>
    <dbReference type="NCBI Taxonomy" id="864069"/>
    <lineage>
        <taxon>Bacteria</taxon>
        <taxon>Pseudomonadati</taxon>
        <taxon>Pseudomonadota</taxon>
        <taxon>Alphaproteobacteria</taxon>
        <taxon>Hyphomicrobiales</taxon>
        <taxon>Methylobacteriaceae</taxon>
        <taxon>Microvirga</taxon>
    </lineage>
</organism>
<evidence type="ECO:0000256" key="8">
    <source>
        <dbReference type="RuleBase" id="RU000416"/>
    </source>
</evidence>
<dbReference type="HOGENOM" id="CLU_006958_2_2_5"/>
<dbReference type="STRING" id="864069.MicloDRAFT_00006940"/>
<dbReference type="NCBIfam" id="TIGR00675">
    <property type="entry name" value="dcm"/>
    <property type="match status" value="1"/>
</dbReference>
<evidence type="ECO:0000256" key="3">
    <source>
        <dbReference type="ARBA" id="ARBA00022679"/>
    </source>
</evidence>
<dbReference type="RefSeq" id="WP_009489285.1">
    <property type="nucleotide sequence ID" value="NZ_CP141048.1"/>
</dbReference>
<evidence type="ECO:0000256" key="1">
    <source>
        <dbReference type="ARBA" id="ARBA00011975"/>
    </source>
</evidence>
<keyword evidence="11" id="KW-1185">Reference proteome</keyword>
<evidence type="ECO:0000256" key="2">
    <source>
        <dbReference type="ARBA" id="ARBA00022603"/>
    </source>
</evidence>
<sequence length="375" mass="41828">MAAEASGRLSAKKETGGSVNRTRGRAKSRPRGSVVDLFCGAGGLTHGFRLEGFMVAAGVDVDEDCRYAFEHNNSAPFIRKDVTSLRASELRELFYKGEPTILVGCAPCQPFSTYNQKNDDPKWRLVERFGNLIVKTLPDVVSMENVPRLLDFQDGKVFKKFVRKLTNAGYFVYHDVVFLPDYGLPQRRSRLVLLASRHGEIELEEPQVEPDEYVTVEETIGGLPKLTAGASDPNDPLHSASRMSDLNLRRIRASRPGGTWLDWDEELVASCHKVATGRGYMSVYGRMRADEPSPTITTQFFGFGNGRFGHPIQDRALSLREGAMLQSFPKSYAFLPPGKRIEFKKLGRMIGNAVPVLLGQVIARSIRNHIELHDL</sequence>
<comment type="catalytic activity">
    <reaction evidence="6">
        <text>a 2'-deoxycytidine in DNA + S-adenosyl-L-methionine = a 5-methyl-2'-deoxycytidine in DNA + S-adenosyl-L-homocysteine + H(+)</text>
        <dbReference type="Rhea" id="RHEA:13681"/>
        <dbReference type="Rhea" id="RHEA-COMP:11369"/>
        <dbReference type="Rhea" id="RHEA-COMP:11370"/>
        <dbReference type="ChEBI" id="CHEBI:15378"/>
        <dbReference type="ChEBI" id="CHEBI:57856"/>
        <dbReference type="ChEBI" id="CHEBI:59789"/>
        <dbReference type="ChEBI" id="CHEBI:85452"/>
        <dbReference type="ChEBI" id="CHEBI:85454"/>
        <dbReference type="EC" id="2.1.1.37"/>
    </reaction>
</comment>
<evidence type="ECO:0000256" key="5">
    <source>
        <dbReference type="ARBA" id="ARBA00022747"/>
    </source>
</evidence>
<dbReference type="Pfam" id="PF00145">
    <property type="entry name" value="DNA_methylase"/>
    <property type="match status" value="1"/>
</dbReference>